<name>A0A2J7QR17_9NEOP</name>
<dbReference type="Gene3D" id="1.10.10.1450">
    <property type="match status" value="1"/>
</dbReference>
<evidence type="ECO:0000313" key="7">
    <source>
        <dbReference type="Proteomes" id="UP000235965"/>
    </source>
</evidence>
<feature type="domain" description="Cadherin" evidence="5">
    <location>
        <begin position="165"/>
        <end position="219"/>
    </location>
</feature>
<feature type="region of interest" description="Disordered" evidence="4">
    <location>
        <begin position="54"/>
        <end position="74"/>
    </location>
</feature>
<dbReference type="AlphaFoldDB" id="A0A2J7QR17"/>
<dbReference type="SMART" id="SM00112">
    <property type="entry name" value="CA"/>
    <property type="match status" value="1"/>
</dbReference>
<dbReference type="Gene3D" id="2.60.40.60">
    <property type="entry name" value="Cadherins"/>
    <property type="match status" value="2"/>
</dbReference>
<feature type="domain" description="Cadherin" evidence="5">
    <location>
        <begin position="112"/>
        <end position="169"/>
    </location>
</feature>
<dbReference type="InterPro" id="IPR041426">
    <property type="entry name" value="Mos1_HTH"/>
</dbReference>
<reference evidence="6 7" key="1">
    <citation type="submission" date="2017-12" db="EMBL/GenBank/DDBJ databases">
        <title>Hemimetabolous genomes reveal molecular basis of termite eusociality.</title>
        <authorList>
            <person name="Harrison M.C."/>
            <person name="Jongepier E."/>
            <person name="Robertson H.M."/>
            <person name="Arning N."/>
            <person name="Bitard-Feildel T."/>
            <person name="Chao H."/>
            <person name="Childers C.P."/>
            <person name="Dinh H."/>
            <person name="Doddapaneni H."/>
            <person name="Dugan S."/>
            <person name="Gowin J."/>
            <person name="Greiner C."/>
            <person name="Han Y."/>
            <person name="Hu H."/>
            <person name="Hughes D.S.T."/>
            <person name="Huylmans A.-K."/>
            <person name="Kemena C."/>
            <person name="Kremer L.P.M."/>
            <person name="Lee S.L."/>
            <person name="Lopez-Ezquerra A."/>
            <person name="Mallet L."/>
            <person name="Monroy-Kuhn J.M."/>
            <person name="Moser A."/>
            <person name="Murali S.C."/>
            <person name="Muzny D.M."/>
            <person name="Otani S."/>
            <person name="Piulachs M.-D."/>
            <person name="Poelchau M."/>
            <person name="Qu J."/>
            <person name="Schaub F."/>
            <person name="Wada-Katsumata A."/>
            <person name="Worley K.C."/>
            <person name="Xie Q."/>
            <person name="Ylla G."/>
            <person name="Poulsen M."/>
            <person name="Gibbs R.A."/>
            <person name="Schal C."/>
            <person name="Richards S."/>
            <person name="Belles X."/>
            <person name="Korb J."/>
            <person name="Bornberg-Bauer E."/>
        </authorList>
    </citation>
    <scope>NUCLEOTIDE SEQUENCE [LARGE SCALE GENOMIC DNA]</scope>
    <source>
        <tissue evidence="6">Whole body</tissue>
    </source>
</reference>
<dbReference type="InParanoid" id="A0A2J7QR17"/>
<dbReference type="SUPFAM" id="SSF49313">
    <property type="entry name" value="Cadherin-like"/>
    <property type="match status" value="2"/>
</dbReference>
<dbReference type="PANTHER" id="PTHR24026:SF125">
    <property type="entry name" value="FAT-LIKE CADHERIN-RELATED TUMOR SUPPRESSOR HOMOLOG"/>
    <property type="match status" value="1"/>
</dbReference>
<dbReference type="PANTHER" id="PTHR24026">
    <property type="entry name" value="FAT ATYPICAL CADHERIN-RELATED"/>
    <property type="match status" value="1"/>
</dbReference>
<dbReference type="Pfam" id="PF17906">
    <property type="entry name" value="HTH_48"/>
    <property type="match status" value="1"/>
</dbReference>
<evidence type="ECO:0000259" key="5">
    <source>
        <dbReference type="PROSITE" id="PS50268"/>
    </source>
</evidence>
<dbReference type="EMBL" id="NEVH01012017">
    <property type="protein sequence ID" value="PNF31031.1"/>
    <property type="molecule type" value="Genomic_DNA"/>
</dbReference>
<keyword evidence="2" id="KW-0472">Membrane</keyword>
<evidence type="ECO:0000313" key="6">
    <source>
        <dbReference type="EMBL" id="PNF31031.1"/>
    </source>
</evidence>
<protein>
    <recommendedName>
        <fullName evidence="5">Cadherin domain-containing protein</fullName>
    </recommendedName>
</protein>
<keyword evidence="7" id="KW-1185">Reference proteome</keyword>
<keyword evidence="2" id="KW-1133">Transmembrane helix</keyword>
<evidence type="ECO:0000256" key="4">
    <source>
        <dbReference type="SAM" id="MobiDB-lite"/>
    </source>
</evidence>
<dbReference type="Proteomes" id="UP000235965">
    <property type="component" value="Unassembled WGS sequence"/>
</dbReference>
<dbReference type="GO" id="GO:0016020">
    <property type="term" value="C:membrane"/>
    <property type="evidence" value="ECO:0007669"/>
    <property type="project" value="InterPro"/>
</dbReference>
<keyword evidence="3" id="KW-0106">Calcium</keyword>
<comment type="caution">
    <text evidence="6">The sequence shown here is derived from an EMBL/GenBank/DDBJ whole genome shotgun (WGS) entry which is preliminary data.</text>
</comment>
<gene>
    <name evidence="6" type="ORF">B7P43_G17944</name>
</gene>
<dbReference type="CDD" id="cd11304">
    <property type="entry name" value="Cadherin_repeat"/>
    <property type="match status" value="2"/>
</dbReference>
<dbReference type="STRING" id="105785.A0A2J7QR17"/>
<proteinExistence type="predicted"/>
<evidence type="ECO:0000256" key="1">
    <source>
        <dbReference type="ARBA" id="ARBA00022692"/>
    </source>
</evidence>
<dbReference type="InterPro" id="IPR015919">
    <property type="entry name" value="Cadherin-like_sf"/>
</dbReference>
<dbReference type="GO" id="GO:0007156">
    <property type="term" value="P:homophilic cell adhesion via plasma membrane adhesion molecules"/>
    <property type="evidence" value="ECO:0007669"/>
    <property type="project" value="InterPro"/>
</dbReference>
<sequence>MAVEQRANIEFCLKLGETPGEAYEMMKSVYGSDCLSCSNIFRWYAVFRDGKEDTVDAPRASKPRTSRTEENVKQSDRNPCIRQMCFCKTHRGTFGNTKKYCASNFDRGFGQTEGNIRTMAVLDLESKRHYWLTVFAQDHGVVPLHSRLEVFIAVQNENDNTPLTVEPVYYPSIPENSPAGKVVVELKAEDYDLDPTQRLTFRITAGNPGGFFSISPDTGKKTTLLLILRICCLKLQAN</sequence>
<keyword evidence="1" id="KW-0812">Transmembrane</keyword>
<dbReference type="InterPro" id="IPR002126">
    <property type="entry name" value="Cadherin-like_dom"/>
</dbReference>
<dbReference type="OrthoDB" id="6252479at2759"/>
<dbReference type="Pfam" id="PF00028">
    <property type="entry name" value="Cadherin"/>
    <property type="match status" value="1"/>
</dbReference>
<organism evidence="6 7">
    <name type="scientific">Cryptotermes secundus</name>
    <dbReference type="NCBI Taxonomy" id="105785"/>
    <lineage>
        <taxon>Eukaryota</taxon>
        <taxon>Metazoa</taxon>
        <taxon>Ecdysozoa</taxon>
        <taxon>Arthropoda</taxon>
        <taxon>Hexapoda</taxon>
        <taxon>Insecta</taxon>
        <taxon>Pterygota</taxon>
        <taxon>Neoptera</taxon>
        <taxon>Polyneoptera</taxon>
        <taxon>Dictyoptera</taxon>
        <taxon>Blattodea</taxon>
        <taxon>Blattoidea</taxon>
        <taxon>Termitoidae</taxon>
        <taxon>Kalotermitidae</taxon>
        <taxon>Cryptotermitinae</taxon>
        <taxon>Cryptotermes</taxon>
    </lineage>
</organism>
<accession>A0A2J7QR17</accession>
<evidence type="ECO:0000256" key="3">
    <source>
        <dbReference type="PROSITE-ProRule" id="PRU00043"/>
    </source>
</evidence>
<evidence type="ECO:0000256" key="2">
    <source>
        <dbReference type="ARBA" id="ARBA00022989"/>
    </source>
</evidence>
<dbReference type="PROSITE" id="PS50268">
    <property type="entry name" value="CADHERIN_2"/>
    <property type="match status" value="2"/>
</dbReference>
<dbReference type="GO" id="GO:0005509">
    <property type="term" value="F:calcium ion binding"/>
    <property type="evidence" value="ECO:0007669"/>
    <property type="project" value="UniProtKB-UniRule"/>
</dbReference>